<dbReference type="GeneID" id="11503308"/>
<dbReference type="TCDB" id="9.A.54.3.2">
    <property type="family name" value="the lysosomal cobalamin (b12) transporter (l-b12t) family"/>
</dbReference>
<evidence type="ECO:0000256" key="5">
    <source>
        <dbReference type="ARBA" id="ARBA00023136"/>
    </source>
</evidence>
<feature type="transmembrane region" description="Helical" evidence="7">
    <location>
        <begin position="189"/>
        <end position="213"/>
    </location>
</feature>
<keyword evidence="9" id="KW-1185">Reference proteome</keyword>
<dbReference type="InterPro" id="IPR006876">
    <property type="entry name" value="LMBR1-like_membr_prot"/>
</dbReference>
<dbReference type="HOGENOM" id="CLU_425897_0_0_1"/>
<feature type="transmembrane region" description="Helical" evidence="7">
    <location>
        <begin position="360"/>
        <end position="377"/>
    </location>
</feature>
<dbReference type="GO" id="GO:0016020">
    <property type="term" value="C:membrane"/>
    <property type="evidence" value="ECO:0007669"/>
    <property type="project" value="UniProtKB-SubCell"/>
</dbReference>
<evidence type="ECO:0000256" key="4">
    <source>
        <dbReference type="ARBA" id="ARBA00022989"/>
    </source>
</evidence>
<gene>
    <name evidence="8" type="primary">TDEL0A07620</name>
    <name evidence="8" type="ORF">TDEL_0A07620</name>
</gene>
<dbReference type="PANTHER" id="PTHR21355:SF0">
    <property type="entry name" value="G-PROTEIN COUPLED RECEPTOR-ASSOCIATED PROTEIN LMBRD2"/>
    <property type="match status" value="1"/>
</dbReference>
<feature type="compositionally biased region" description="Polar residues" evidence="6">
    <location>
        <begin position="64"/>
        <end position="80"/>
    </location>
</feature>
<proteinExistence type="inferred from homology"/>
<feature type="transmembrane region" description="Helical" evidence="7">
    <location>
        <begin position="397"/>
        <end position="418"/>
    </location>
</feature>
<evidence type="ECO:0000313" key="8">
    <source>
        <dbReference type="EMBL" id="CCE90094.1"/>
    </source>
</evidence>
<dbReference type="InParanoid" id="G8ZNA0"/>
<dbReference type="OrthoDB" id="203099at2759"/>
<keyword evidence="3 7" id="KW-0812">Transmembrane</keyword>
<dbReference type="PANTHER" id="PTHR21355">
    <property type="entry name" value="G-PROTEIN COUPLED RECEPTOR-ASSOCIATED PROTEIN LMBRD2"/>
    <property type="match status" value="1"/>
</dbReference>
<dbReference type="eggNOG" id="KOG2296">
    <property type="taxonomic scope" value="Eukaryota"/>
</dbReference>
<dbReference type="KEGG" id="tdl:TDEL_0A07620"/>
<evidence type="ECO:0000256" key="1">
    <source>
        <dbReference type="ARBA" id="ARBA00004141"/>
    </source>
</evidence>
<organism evidence="8 9">
    <name type="scientific">Torulaspora delbrueckii</name>
    <name type="common">Yeast</name>
    <name type="synonym">Candida colliculosa</name>
    <dbReference type="NCBI Taxonomy" id="4950"/>
    <lineage>
        <taxon>Eukaryota</taxon>
        <taxon>Fungi</taxon>
        <taxon>Dikarya</taxon>
        <taxon>Ascomycota</taxon>
        <taxon>Saccharomycotina</taxon>
        <taxon>Saccharomycetes</taxon>
        <taxon>Saccharomycetales</taxon>
        <taxon>Saccharomycetaceae</taxon>
        <taxon>Torulaspora</taxon>
    </lineage>
</organism>
<comment type="subcellular location">
    <subcellularLocation>
        <location evidence="1">Membrane</location>
        <topology evidence="1">Multi-pass membrane protein</topology>
    </subcellularLocation>
</comment>
<feature type="region of interest" description="Disordered" evidence="6">
    <location>
        <begin position="590"/>
        <end position="609"/>
    </location>
</feature>
<dbReference type="STRING" id="1076872.G8ZNA0"/>
<dbReference type="InterPro" id="IPR051584">
    <property type="entry name" value="GPCR-associated_LMBR1"/>
</dbReference>
<evidence type="ECO:0000256" key="2">
    <source>
        <dbReference type="ARBA" id="ARBA00010487"/>
    </source>
</evidence>
<feature type="region of interest" description="Disordered" evidence="6">
    <location>
        <begin position="64"/>
        <end position="86"/>
    </location>
</feature>
<protein>
    <submittedName>
        <fullName evidence="8">Uncharacterized protein</fullName>
    </submittedName>
</protein>
<dbReference type="Pfam" id="PF04791">
    <property type="entry name" value="LMBR1"/>
    <property type="match status" value="1"/>
</dbReference>
<feature type="transmembrane region" description="Helical" evidence="7">
    <location>
        <begin position="6"/>
        <end position="24"/>
    </location>
</feature>
<feature type="transmembrane region" description="Helical" evidence="7">
    <location>
        <begin position="158"/>
        <end position="177"/>
    </location>
</feature>
<dbReference type="EMBL" id="HE616742">
    <property type="protein sequence ID" value="CCE90094.1"/>
    <property type="molecule type" value="Genomic_DNA"/>
</dbReference>
<reference evidence="8 9" key="1">
    <citation type="journal article" date="2011" name="Proc. Natl. Acad. Sci. U.S.A.">
        <title>Evolutionary erosion of yeast sex chromosomes by mating-type switching accidents.</title>
        <authorList>
            <person name="Gordon J.L."/>
            <person name="Armisen D."/>
            <person name="Proux-Wera E."/>
            <person name="Oheigeartaigh S.S."/>
            <person name="Byrne K.P."/>
            <person name="Wolfe K.H."/>
        </authorList>
    </citation>
    <scope>NUCLEOTIDE SEQUENCE [LARGE SCALE GENOMIC DNA]</scope>
    <source>
        <strain evidence="9">ATCC 10662 / CBS 1146 / NBRC 0425 / NCYC 2629 / NRRL Y-866</strain>
    </source>
</reference>
<evidence type="ECO:0000313" key="9">
    <source>
        <dbReference type="Proteomes" id="UP000005627"/>
    </source>
</evidence>
<feature type="compositionally biased region" description="Polar residues" evidence="6">
    <location>
        <begin position="600"/>
        <end position="609"/>
    </location>
</feature>
<dbReference type="RefSeq" id="XP_003679305.1">
    <property type="nucleotide sequence ID" value="XM_003679257.1"/>
</dbReference>
<feature type="transmembrane region" description="Helical" evidence="7">
    <location>
        <begin position="107"/>
        <end position="129"/>
    </location>
</feature>
<feature type="region of interest" description="Disordered" evidence="6">
    <location>
        <begin position="541"/>
        <end position="562"/>
    </location>
</feature>
<name>G8ZNA0_TORDE</name>
<keyword evidence="5 7" id="KW-0472">Membrane</keyword>
<evidence type="ECO:0000256" key="3">
    <source>
        <dbReference type="ARBA" id="ARBA00022692"/>
    </source>
</evidence>
<feature type="transmembrane region" description="Helical" evidence="7">
    <location>
        <begin position="36"/>
        <end position="54"/>
    </location>
</feature>
<evidence type="ECO:0000256" key="7">
    <source>
        <dbReference type="SAM" id="Phobius"/>
    </source>
</evidence>
<evidence type="ECO:0000256" key="6">
    <source>
        <dbReference type="SAM" id="MobiDB-lite"/>
    </source>
</evidence>
<dbReference type="AlphaFoldDB" id="G8ZNA0"/>
<comment type="similarity">
    <text evidence="2">Belongs to the LIMR family.</text>
</comment>
<keyword evidence="4 7" id="KW-1133">Transmembrane helix</keyword>
<feature type="transmembrane region" description="Helical" evidence="7">
    <location>
        <begin position="439"/>
        <end position="461"/>
    </location>
</feature>
<accession>G8ZNA0</accession>
<dbReference type="Proteomes" id="UP000005627">
    <property type="component" value="Chromosome 1"/>
</dbReference>
<sequence length="609" mass="69693">MWLLTLFACLFVVLYSFVAVNRYFSFKLHKNTYPLTLTILTLNMVMLLFTTYLLPLDIFDATKAASSESPSPSGNGTEQSIEPRPSGLASINSANEVTHNFRVAWLLVYWLEFAICWFIIPVLISYCGLKYAFARNQSGSHHRSPILERLTRAVFQNLKFYLLCLLGLICGLVYLVASTGHGLGDFKPLIISLSHLYSLSYTLILLSTGLIIFPKNLISTGRLPNNDTINRYFVELSKTNDDLNESQMNMLEIAEKILHSSESNNGDVVFDQMLNECKLEVQGILNEVQLSISNHFSGSNSSHINNLHKLNNNYNNFMTNYYSFLHYQTHSNSIIHILAQSQSLNSTPSTSSVWKYTKSILILPLSLISIALSLLVVFLEMTPSKWGHGWIFDGTHWYNFCLQFIIFTYNTLVSLYAMSKFKFSNFHLIPNGRSNPTNALYYSLYSSRLLFPLCFNLMVLIPSKTEHRGKSSFEKTLYDNLTVIPLADYLNRYLPTIIMAIIIVSYKFNIKQKVLLKVLGEEYYYQFFGMMMYEPVGDSDSMQRNDARSDSLLPDADNGFGDRSRMDEDYEYSLQDGRCLFERASSNYNMSTNEEHESQDNNSSLRSYL</sequence>